<dbReference type="Pfam" id="PF21089">
    <property type="entry name" value="PKS_DH_N"/>
    <property type="match status" value="1"/>
</dbReference>
<dbReference type="InterPro" id="IPR020843">
    <property type="entry name" value="ER"/>
</dbReference>
<dbReference type="GO" id="GO:0008270">
    <property type="term" value="F:zinc ion binding"/>
    <property type="evidence" value="ECO:0007669"/>
    <property type="project" value="InterPro"/>
</dbReference>
<dbReference type="Gene3D" id="3.40.50.720">
    <property type="entry name" value="NAD(P)-binding Rossmann-like Domain"/>
    <property type="match status" value="2"/>
</dbReference>
<protein>
    <recommendedName>
        <fullName evidence="14">Polyketide synthase</fullName>
    </recommendedName>
</protein>
<dbReference type="FunFam" id="3.40.50.720:FF:000209">
    <property type="entry name" value="Polyketide synthase Pks12"/>
    <property type="match status" value="1"/>
</dbReference>
<feature type="region of interest" description="N-terminal hotdog fold" evidence="6">
    <location>
        <begin position="595"/>
        <end position="729"/>
    </location>
</feature>
<gene>
    <name evidence="12" type="ORF">EKO04_010159</name>
</gene>
<dbReference type="Pfam" id="PF08659">
    <property type="entry name" value="KR"/>
    <property type="match status" value="1"/>
</dbReference>
<evidence type="ECO:0000256" key="3">
    <source>
        <dbReference type="ARBA" id="ARBA00022679"/>
    </source>
</evidence>
<dbReference type="CDD" id="cd00833">
    <property type="entry name" value="PKS"/>
    <property type="match status" value="1"/>
</dbReference>
<dbReference type="GO" id="GO:0006633">
    <property type="term" value="P:fatty acid biosynthetic process"/>
    <property type="evidence" value="ECO:0007669"/>
    <property type="project" value="InterPro"/>
</dbReference>
<dbReference type="InterPro" id="IPR020841">
    <property type="entry name" value="PKS_Beta-ketoAc_synthase_dom"/>
</dbReference>
<dbReference type="InterPro" id="IPR050091">
    <property type="entry name" value="PKS_NRPS_Biosynth_Enz"/>
</dbReference>
<dbReference type="InterPro" id="IPR020806">
    <property type="entry name" value="PKS_PP-bd"/>
</dbReference>
<comment type="caution">
    <text evidence="12">The sequence shown here is derived from an EMBL/GenBank/DDBJ whole genome shotgun (WGS) entry which is preliminary data.</text>
</comment>
<dbReference type="InterPro" id="IPR036736">
    <property type="entry name" value="ACP-like_sf"/>
</dbReference>
<dbReference type="InterPro" id="IPR057326">
    <property type="entry name" value="KR_dom"/>
</dbReference>
<evidence type="ECO:0000259" key="10">
    <source>
        <dbReference type="PROSITE" id="PS52004"/>
    </source>
</evidence>
<sequence>MENVRVQPYTQQTNVDNSSLAGHSETPRFNPKGFSDPGFRKQNQSATAYGHFLQQDVGAFDTRFFGITPEEALAMDPQQRMMLEVAYEAFENAGMTIQQLAGSRTSCFIGSFTSDYREMLFRDADAAPRYTVTGTGVSMLANRVSWFFDLRGPSVALNTACSSSLVALHLARRSLQSGEADIAIVGGTNLMLGSEMFTFFSNLNFLSRDGLSRSFDASGEGYGRGEGVAAVILKRVDDAIQDNDHIRAVVRGTSTNQDGKTKAITLPSLDAQIDLIRSAYKEGGLSFNDTTYFEAHGTGTRRGDPVELEAISKTLCVDRPTNSKIIVGSVKSNVGHTEATAGLAGIIKAIYMLEKGIIPATINYSRPLPEFDLNSSLLTIPVETKPWPGTSVRRISINSFGFGGANAHAVLDDAPSYLASKSLGNGTEDANSNAPVLSTNGSLVNGNGTNEDVQTSTEQLSFLFSGQDQQSLDRNFETMVQHLQTKTFSDSRSELQYLEDLAYTLSERRSRFKVRAEVVASSVTQLVSKIQERSFARVNNDLENTTKSIPAEERTCKLKRRVLVDLPAYSWDHSSTYWAESRVSKEFRLRKHPQRSLIGAPQPSYGENEHIWRGYLRLSDEPWVKDHQVLGAIVYPAAGYIAMAIEAAQDIADKGRKVSRYNLRDVQFHAVAVIKEDVPLELIIQMRPHRSATRSTATSWLEFSISSCHNEKNLRDNCFGLLSIEYESSQDSSMGLEQEREDALVLDKHRRTAEVCHTTQSPKALYQELASVGLTYGEAFQQISEISKTDGLSSCRILSYVPDRFSTPNVIHPATLDCMIQTVFPALPGNHTPMHAAMVPTLLEEMSVSSRTPSAAESFFRGSASARYSGAREMLAEFAMVDQDNRLSVTARGLHCTAISEATNPRPGQDENDRRNICSQLMWVPATDVGSVEQVQNKTTAPARTFPPHDQDILILEGDHAYATALSDALMSLDPVKGSYIPIPKSFLRASLQDLKDKTCIGTLEMGTSFLANAATDGFDTFKEIVRRCSRIVWVSSSTEPIGSVITGLARTMRNENAGFVFRTLQVPSQDMYDSENLAEVVSQLAVSSTMDSEFRLERGVLKVSRVLQDTKTDNMVASMARNGGPEILLSTLSQVGTAQELALPRLGMLDDIYFEADETANELLGDEEVEIEVKASGVNFRDVLVVMGNVSDNLIGHEASGIVSRVGSKVTSFRVGVRVCAIGHGCHRSVYRSTADLVHKIPDGMSFEEAATVPLVYTTAYTAIVDLARAQKGQSILIHAAAGGVGLAAIQIATHLGLDIFATVSSEPKRQLLHDHGVMKDHIFNSRDISFAKGIMRTTTGCGLDIVLNSLAGEQLRQSWHCLAPFGNFVEIGIKDIVTNSSLDMSPFAKDATFTAFEVINIMHKDPKRMANILRNVFQLLGSRSVKPVKPLLSKPISEVGEALRLLQAGKHMGKVALTWDRGQTIPMATTVAKPVLSDTATYVLVGGFGGLGQSIARMFADRGARHLCILSRSGARSREAVETINKLENQGVQVRSLACDVSDEGSLRTAFETCKIEMPPIRGVIQGAMVLRDISFEKMSHNQWHEALKPKVDGTWNLHKLMLRDLDFFIILSSFMGIFGSRTQGNYAAAGAYQDALAHYRRSQGLKAVSLDLGLMRDVSAFSKKEALSGPFKDWQEPFGLREVDVHGLLDHVIASEMTAPSTIPAQILTGFGTAKEAEEAGIEPPYYLDDPRFSLLHTTIVEAQQDTATQQQPAETPPNLVAEHTTGDRLRQATSIEDVTDLVLEILIVKVAKHLEQNVANIDPEEPLYTYGVDSLVAIEFRNWIMKEFAADVALLDITAEEPMFDLVDKIVAKSRFLSVSP</sequence>
<dbReference type="InterPro" id="IPR002328">
    <property type="entry name" value="ADH_Zn_CS"/>
</dbReference>
<feature type="active site" description="Proton acceptor; for dehydratase activity" evidence="6">
    <location>
        <position position="627"/>
    </location>
</feature>
<keyword evidence="4" id="KW-0560">Oxidoreductase</keyword>
<dbReference type="InterPro" id="IPR056501">
    <property type="entry name" value="NAD-bd_HRPKS_sdrA"/>
</dbReference>
<dbReference type="SUPFAM" id="SSF50129">
    <property type="entry name" value="GroES-like"/>
    <property type="match status" value="1"/>
</dbReference>
<dbReference type="Pfam" id="PF23297">
    <property type="entry name" value="ACP_SdgA_C"/>
    <property type="match status" value="1"/>
</dbReference>
<dbReference type="PROSITE" id="PS52004">
    <property type="entry name" value="KS3_2"/>
    <property type="match status" value="1"/>
</dbReference>
<dbReference type="Gene3D" id="3.40.47.10">
    <property type="match status" value="1"/>
</dbReference>
<dbReference type="GO" id="GO:0004312">
    <property type="term" value="F:fatty acid synthase activity"/>
    <property type="evidence" value="ECO:0007669"/>
    <property type="project" value="TreeGrafter"/>
</dbReference>
<dbReference type="GO" id="GO:0004315">
    <property type="term" value="F:3-oxoacyl-[acyl-carrier-protein] synthase activity"/>
    <property type="evidence" value="ECO:0007669"/>
    <property type="project" value="InterPro"/>
</dbReference>
<feature type="active site" description="Proton donor; for dehydratase activity" evidence="6">
    <location>
        <position position="817"/>
    </location>
</feature>
<dbReference type="GO" id="GO:0044550">
    <property type="term" value="P:secondary metabolite biosynthetic process"/>
    <property type="evidence" value="ECO:0007669"/>
    <property type="project" value="TreeGrafter"/>
</dbReference>
<evidence type="ECO:0000256" key="7">
    <source>
        <dbReference type="RuleBase" id="RU361277"/>
    </source>
</evidence>
<proteinExistence type="inferred from homology"/>
<feature type="region of interest" description="C-terminal hotdog fold" evidence="6">
    <location>
        <begin position="757"/>
        <end position="905"/>
    </location>
</feature>
<dbReference type="PANTHER" id="PTHR43775:SF29">
    <property type="entry name" value="ASPERFURANONE POLYKETIDE SYNTHASE AFOG-RELATED"/>
    <property type="match status" value="1"/>
</dbReference>
<dbReference type="SMART" id="SM00826">
    <property type="entry name" value="PKS_DH"/>
    <property type="match status" value="1"/>
</dbReference>
<feature type="domain" description="PKS/mFAS DH" evidence="11">
    <location>
        <begin position="595"/>
        <end position="905"/>
    </location>
</feature>
<dbReference type="Pfam" id="PF00107">
    <property type="entry name" value="ADH_zinc_N"/>
    <property type="match status" value="1"/>
</dbReference>
<dbReference type="PROSITE" id="PS00606">
    <property type="entry name" value="KS3_1"/>
    <property type="match status" value="1"/>
</dbReference>
<dbReference type="InterPro" id="IPR013149">
    <property type="entry name" value="ADH-like_C"/>
</dbReference>
<dbReference type="SUPFAM" id="SSF51735">
    <property type="entry name" value="NAD(P)-binding Rossmann-fold domains"/>
    <property type="match status" value="2"/>
</dbReference>
<keyword evidence="5" id="KW-0511">Multifunctional enzyme</keyword>
<dbReference type="SMART" id="SM00823">
    <property type="entry name" value="PKS_PP"/>
    <property type="match status" value="1"/>
</dbReference>
<evidence type="ECO:0000313" key="13">
    <source>
        <dbReference type="Proteomes" id="UP000651452"/>
    </source>
</evidence>
<comment type="cofactor">
    <cofactor evidence="7">
        <name>Zn(2+)</name>
        <dbReference type="ChEBI" id="CHEBI:29105"/>
    </cofactor>
</comment>
<keyword evidence="7" id="KW-0479">Metal-binding</keyword>
<dbReference type="Pfam" id="PF16197">
    <property type="entry name" value="KAsynt_C_assoc"/>
    <property type="match status" value="1"/>
</dbReference>
<dbReference type="InterPro" id="IPR049900">
    <property type="entry name" value="PKS_mFAS_DH"/>
</dbReference>
<keyword evidence="13" id="KW-1185">Reference proteome</keyword>
<dbReference type="GO" id="GO:0016491">
    <property type="term" value="F:oxidoreductase activity"/>
    <property type="evidence" value="ECO:0007669"/>
    <property type="project" value="UniProtKB-KW"/>
</dbReference>
<dbReference type="SUPFAM" id="SSF53901">
    <property type="entry name" value="Thiolase-like"/>
    <property type="match status" value="1"/>
</dbReference>
<dbReference type="Pfam" id="PF02801">
    <property type="entry name" value="Ketoacyl-synt_C"/>
    <property type="match status" value="1"/>
</dbReference>
<dbReference type="InterPro" id="IPR049552">
    <property type="entry name" value="PKS_DH_N"/>
</dbReference>
<dbReference type="Pfam" id="PF14765">
    <property type="entry name" value="PS-DH"/>
    <property type="match status" value="1"/>
</dbReference>
<evidence type="ECO:0000259" key="11">
    <source>
        <dbReference type="PROSITE" id="PS52019"/>
    </source>
</evidence>
<reference evidence="12" key="2">
    <citation type="submission" date="2020-09" db="EMBL/GenBank/DDBJ databases">
        <title>Reference genome assembly for Australian Ascochyta lentis isolate Al4.</title>
        <authorList>
            <person name="Lee R.C."/>
            <person name="Farfan-Caceres L.M."/>
            <person name="Debler J.W."/>
            <person name="Williams A.H."/>
            <person name="Henares B.M."/>
        </authorList>
    </citation>
    <scope>NUCLEOTIDE SEQUENCE</scope>
    <source>
        <strain evidence="12">Al4</strain>
    </source>
</reference>
<dbReference type="Gene3D" id="1.10.1200.10">
    <property type="entry name" value="ACP-like"/>
    <property type="match status" value="1"/>
</dbReference>
<keyword evidence="1" id="KW-0596">Phosphopantetheine</keyword>
<dbReference type="InterPro" id="IPR036291">
    <property type="entry name" value="NAD(P)-bd_dom_sf"/>
</dbReference>
<dbReference type="SMART" id="SM00825">
    <property type="entry name" value="PKS_KS"/>
    <property type="match status" value="1"/>
</dbReference>
<evidence type="ECO:0000256" key="6">
    <source>
        <dbReference type="PROSITE-ProRule" id="PRU01363"/>
    </source>
</evidence>
<dbReference type="InterPro" id="IPR013968">
    <property type="entry name" value="PKS_KR"/>
</dbReference>
<dbReference type="InterPro" id="IPR011032">
    <property type="entry name" value="GroES-like_sf"/>
</dbReference>
<dbReference type="GO" id="GO:0031177">
    <property type="term" value="F:phosphopantetheine binding"/>
    <property type="evidence" value="ECO:0007669"/>
    <property type="project" value="InterPro"/>
</dbReference>
<feature type="compositionally biased region" description="Polar residues" evidence="8">
    <location>
        <begin position="8"/>
        <end position="21"/>
    </location>
</feature>
<dbReference type="InterPro" id="IPR016039">
    <property type="entry name" value="Thiolase-like"/>
</dbReference>
<keyword evidence="2" id="KW-0597">Phosphoprotein</keyword>
<dbReference type="Gene3D" id="3.30.70.3290">
    <property type="match status" value="1"/>
</dbReference>
<evidence type="ECO:0000256" key="8">
    <source>
        <dbReference type="SAM" id="MobiDB-lite"/>
    </source>
</evidence>
<organism evidence="12 13">
    <name type="scientific">Ascochyta lentis</name>
    <dbReference type="NCBI Taxonomy" id="205686"/>
    <lineage>
        <taxon>Eukaryota</taxon>
        <taxon>Fungi</taxon>
        <taxon>Dikarya</taxon>
        <taxon>Ascomycota</taxon>
        <taxon>Pezizomycotina</taxon>
        <taxon>Dothideomycetes</taxon>
        <taxon>Pleosporomycetidae</taxon>
        <taxon>Pleosporales</taxon>
        <taxon>Pleosporineae</taxon>
        <taxon>Didymellaceae</taxon>
        <taxon>Ascochyta</taxon>
    </lineage>
</organism>
<dbReference type="PROSITE" id="PS52019">
    <property type="entry name" value="PKS_MFAS_DH"/>
    <property type="match status" value="1"/>
</dbReference>
<evidence type="ECO:0000256" key="2">
    <source>
        <dbReference type="ARBA" id="ARBA00022553"/>
    </source>
</evidence>
<dbReference type="InterPro" id="IPR032821">
    <property type="entry name" value="PKS_assoc"/>
</dbReference>
<dbReference type="SUPFAM" id="SSF47336">
    <property type="entry name" value="ACP-like"/>
    <property type="match status" value="1"/>
</dbReference>
<dbReference type="InterPro" id="IPR018201">
    <property type="entry name" value="Ketoacyl_synth_AS"/>
</dbReference>
<dbReference type="InterPro" id="IPR014031">
    <property type="entry name" value="Ketoacyl_synth_C"/>
</dbReference>
<dbReference type="Pfam" id="PF08240">
    <property type="entry name" value="ADH_N"/>
    <property type="match status" value="1"/>
</dbReference>
<dbReference type="InterPro" id="IPR020807">
    <property type="entry name" value="PKS_DH"/>
</dbReference>
<dbReference type="Proteomes" id="UP000651452">
    <property type="component" value="Unassembled WGS sequence"/>
</dbReference>
<dbReference type="Gene3D" id="3.10.129.110">
    <property type="entry name" value="Polyketide synthase dehydratase"/>
    <property type="match status" value="1"/>
</dbReference>
<evidence type="ECO:0000313" key="12">
    <source>
        <dbReference type="EMBL" id="KAF9692079.1"/>
    </source>
</evidence>
<evidence type="ECO:0000256" key="1">
    <source>
        <dbReference type="ARBA" id="ARBA00022450"/>
    </source>
</evidence>
<dbReference type="SMART" id="SM00822">
    <property type="entry name" value="PKS_KR"/>
    <property type="match status" value="1"/>
</dbReference>
<dbReference type="InterPro" id="IPR014030">
    <property type="entry name" value="Ketoacyl_synth_N"/>
</dbReference>
<dbReference type="InterPro" id="IPR042104">
    <property type="entry name" value="PKS_dehydratase_sf"/>
</dbReference>
<dbReference type="Pfam" id="PF23114">
    <property type="entry name" value="NAD-bd_HRPKS_sdrA"/>
    <property type="match status" value="1"/>
</dbReference>
<dbReference type="InterPro" id="IPR009081">
    <property type="entry name" value="PP-bd_ACP"/>
</dbReference>
<keyword evidence="3" id="KW-0808">Transferase</keyword>
<feature type="domain" description="Carrier" evidence="9">
    <location>
        <begin position="1781"/>
        <end position="1858"/>
    </location>
</feature>
<dbReference type="InterPro" id="IPR049551">
    <property type="entry name" value="PKS_DH_C"/>
</dbReference>
<dbReference type="InterPro" id="IPR013154">
    <property type="entry name" value="ADH-like_N"/>
</dbReference>
<comment type="similarity">
    <text evidence="7">Belongs to the zinc-containing alcohol dehydrogenase family.</text>
</comment>
<dbReference type="SMART" id="SM00829">
    <property type="entry name" value="PKS_ER"/>
    <property type="match status" value="1"/>
</dbReference>
<name>A0A8H7MDH6_9PLEO</name>
<dbReference type="OrthoDB" id="329835at2759"/>
<evidence type="ECO:0008006" key="14">
    <source>
        <dbReference type="Google" id="ProtNLM"/>
    </source>
</evidence>
<dbReference type="PANTHER" id="PTHR43775">
    <property type="entry name" value="FATTY ACID SYNTHASE"/>
    <property type="match status" value="1"/>
</dbReference>
<accession>A0A8H7MDH6</accession>
<dbReference type="EMBL" id="RZGK01000019">
    <property type="protein sequence ID" value="KAF9692079.1"/>
    <property type="molecule type" value="Genomic_DNA"/>
</dbReference>
<evidence type="ECO:0000259" key="9">
    <source>
        <dbReference type="PROSITE" id="PS50075"/>
    </source>
</evidence>
<dbReference type="Gene3D" id="3.90.180.10">
    <property type="entry name" value="Medium-chain alcohol dehydrogenases, catalytic domain"/>
    <property type="match status" value="1"/>
</dbReference>
<keyword evidence="7" id="KW-0862">Zinc</keyword>
<reference evidence="12" key="1">
    <citation type="submission" date="2018-12" db="EMBL/GenBank/DDBJ databases">
        <authorList>
            <person name="Syme R.A."/>
            <person name="Farfan-Caceres L."/>
            <person name="Lichtenzveig J."/>
        </authorList>
    </citation>
    <scope>NUCLEOTIDE SEQUENCE</scope>
    <source>
        <strain evidence="12">Al4</strain>
    </source>
</reference>
<dbReference type="PROSITE" id="PS50075">
    <property type="entry name" value="CARRIER"/>
    <property type="match status" value="1"/>
</dbReference>
<evidence type="ECO:0000256" key="5">
    <source>
        <dbReference type="ARBA" id="ARBA00023268"/>
    </source>
</evidence>
<feature type="domain" description="Ketosynthase family 3 (KS3)" evidence="10">
    <location>
        <begin position="1"/>
        <end position="413"/>
    </location>
</feature>
<dbReference type="Pfam" id="PF00109">
    <property type="entry name" value="ketoacyl-synt"/>
    <property type="match status" value="1"/>
</dbReference>
<evidence type="ECO:0000256" key="4">
    <source>
        <dbReference type="ARBA" id="ARBA00023002"/>
    </source>
</evidence>
<feature type="region of interest" description="Disordered" evidence="8">
    <location>
        <begin position="425"/>
        <end position="451"/>
    </location>
</feature>
<dbReference type="GO" id="GO:1901336">
    <property type="term" value="P:lactone biosynthetic process"/>
    <property type="evidence" value="ECO:0007669"/>
    <property type="project" value="UniProtKB-ARBA"/>
</dbReference>
<feature type="region of interest" description="Disordered" evidence="8">
    <location>
        <begin position="1"/>
        <end position="37"/>
    </location>
</feature>
<dbReference type="CDD" id="cd05195">
    <property type="entry name" value="enoyl_red"/>
    <property type="match status" value="1"/>
</dbReference>
<dbReference type="PROSITE" id="PS00059">
    <property type="entry name" value="ADH_ZINC"/>
    <property type="match status" value="1"/>
</dbReference>